<dbReference type="GO" id="GO:0016491">
    <property type="term" value="F:oxidoreductase activity"/>
    <property type="evidence" value="ECO:0007669"/>
    <property type="project" value="UniProtKB-KW"/>
</dbReference>
<proteinExistence type="predicted"/>
<dbReference type="RefSeq" id="WP_267624681.1">
    <property type="nucleotide sequence ID" value="NZ_JAODIW010000010.1"/>
</dbReference>
<dbReference type="AlphaFoldDB" id="A0ABD5P628"/>
<accession>A0ABD5P628</accession>
<dbReference type="InterPro" id="IPR027056">
    <property type="entry name" value="Gluconate_2DH_su3"/>
</dbReference>
<dbReference type="InterPro" id="IPR006311">
    <property type="entry name" value="TAT_signal"/>
</dbReference>
<organism evidence="2 3">
    <name type="scientific">Halobium salinum</name>
    <dbReference type="NCBI Taxonomy" id="1364940"/>
    <lineage>
        <taxon>Archaea</taxon>
        <taxon>Methanobacteriati</taxon>
        <taxon>Methanobacteriota</taxon>
        <taxon>Stenosarchaea group</taxon>
        <taxon>Halobacteria</taxon>
        <taxon>Halobacteriales</taxon>
        <taxon>Haloferacaceae</taxon>
        <taxon>Halobium</taxon>
    </lineage>
</organism>
<dbReference type="PROSITE" id="PS51318">
    <property type="entry name" value="TAT"/>
    <property type="match status" value="1"/>
</dbReference>
<dbReference type="EC" id="1.-.-.-" evidence="2"/>
<keyword evidence="3" id="KW-1185">Reference proteome</keyword>
<dbReference type="PROSITE" id="PS51257">
    <property type="entry name" value="PROKAR_LIPOPROTEIN"/>
    <property type="match status" value="1"/>
</dbReference>
<gene>
    <name evidence="2" type="ORF">ACFO0N_00010</name>
</gene>
<dbReference type="Proteomes" id="UP001595921">
    <property type="component" value="Unassembled WGS sequence"/>
</dbReference>
<feature type="region of interest" description="Disordered" evidence="1">
    <location>
        <begin position="22"/>
        <end position="48"/>
    </location>
</feature>
<evidence type="ECO:0000256" key="1">
    <source>
        <dbReference type="SAM" id="MobiDB-lite"/>
    </source>
</evidence>
<dbReference type="EMBL" id="JBHSDS010000001">
    <property type="protein sequence ID" value="MFC4356325.1"/>
    <property type="molecule type" value="Genomic_DNA"/>
</dbReference>
<evidence type="ECO:0000313" key="2">
    <source>
        <dbReference type="EMBL" id="MFC4356325.1"/>
    </source>
</evidence>
<comment type="caution">
    <text evidence="2">The sequence shown here is derived from an EMBL/GenBank/DDBJ whole genome shotgun (WGS) entry which is preliminary data.</text>
</comment>
<name>A0ABD5P628_9EURY</name>
<reference evidence="2 3" key="1">
    <citation type="journal article" date="2019" name="Int. J. Syst. Evol. Microbiol.">
        <title>The Global Catalogue of Microorganisms (GCM) 10K type strain sequencing project: providing services to taxonomists for standard genome sequencing and annotation.</title>
        <authorList>
            <consortium name="The Broad Institute Genomics Platform"/>
            <consortium name="The Broad Institute Genome Sequencing Center for Infectious Disease"/>
            <person name="Wu L."/>
            <person name="Ma J."/>
        </authorList>
    </citation>
    <scope>NUCLEOTIDE SEQUENCE [LARGE SCALE GENOMIC DNA]</scope>
    <source>
        <strain evidence="2 3">CGMCC 1.12553</strain>
    </source>
</reference>
<protein>
    <submittedName>
        <fullName evidence="2">Gluconate 2-dehydrogenase subunit 3 family protein</fullName>
        <ecNumber evidence="2">1.-.-.-</ecNumber>
    </submittedName>
</protein>
<evidence type="ECO:0000313" key="3">
    <source>
        <dbReference type="Proteomes" id="UP001595921"/>
    </source>
</evidence>
<keyword evidence="2" id="KW-0560">Oxidoreductase</keyword>
<sequence>MELTRRDALAALAALGGSTAGCTAPTADRLEHSEESDGSAGGDTDDAVAVRPDEGTLATMTAAAEVVFPSSVTGHREFVEAYVVGRVEDREVYRTGLVQTAAALDATARDWHGDGFAALDPVVRDRLLRNLGVDGAEGDPDGTLTDRVRHYVVEELLFALYASPTGGKLVGIENPVGHPGGTASYRQATMSESGENG</sequence>
<dbReference type="Pfam" id="PF13618">
    <property type="entry name" value="Gluconate_2-dh3"/>
    <property type="match status" value="1"/>
</dbReference>